<protein>
    <submittedName>
        <fullName evidence="1">Uncharacterized protein</fullName>
    </submittedName>
</protein>
<dbReference type="EMBL" id="GL883077">
    <property type="protein sequence ID" value="EGF92462.1"/>
    <property type="molecule type" value="Genomic_DNA"/>
</dbReference>
<dbReference type="AlphaFoldDB" id="F4QGD4"/>
<dbReference type="HOGENOM" id="CLU_3179637_0_0_5"/>
<sequence>MERLEQVRHLVEGCGLGDLTLGELSRDAYCLRSTCGEALSFEDEGY</sequence>
<evidence type="ECO:0000313" key="2">
    <source>
        <dbReference type="Proteomes" id="UP000006512"/>
    </source>
</evidence>
<gene>
    <name evidence="1" type="ORF">ABI_08980</name>
</gene>
<keyword evidence="2" id="KW-1185">Reference proteome</keyword>
<reference evidence="2" key="1">
    <citation type="submission" date="2011-03" db="EMBL/GenBank/DDBJ databases">
        <title>Draft genome sequence of Brevundimonas diminuta.</title>
        <authorList>
            <person name="Brown P.J.B."/>
            <person name="Buechlein A."/>
            <person name="Hemmerich C."/>
            <person name="Brun Y.V."/>
        </authorList>
    </citation>
    <scope>NUCLEOTIDE SEQUENCE [LARGE SCALE GENOMIC DNA]</scope>
    <source>
        <strain evidence="2">C19</strain>
    </source>
</reference>
<dbReference type="Proteomes" id="UP000006512">
    <property type="component" value="Unassembled WGS sequence"/>
</dbReference>
<evidence type="ECO:0000313" key="1">
    <source>
        <dbReference type="EMBL" id="EGF92462.1"/>
    </source>
</evidence>
<proteinExistence type="predicted"/>
<name>F4QGD4_9CAUL</name>
<accession>F4QGD4</accession>
<organism evidence="1 2">
    <name type="scientific">Asticcacaulis biprosthecium C19</name>
    <dbReference type="NCBI Taxonomy" id="715226"/>
    <lineage>
        <taxon>Bacteria</taxon>
        <taxon>Pseudomonadati</taxon>
        <taxon>Pseudomonadota</taxon>
        <taxon>Alphaproteobacteria</taxon>
        <taxon>Caulobacterales</taxon>
        <taxon>Caulobacteraceae</taxon>
        <taxon>Asticcacaulis</taxon>
    </lineage>
</organism>